<evidence type="ECO:0000313" key="12">
    <source>
        <dbReference type="Proteomes" id="UP000320042"/>
    </source>
</evidence>
<evidence type="ECO:0000256" key="8">
    <source>
        <dbReference type="ARBA" id="ARBA00023136"/>
    </source>
</evidence>
<sequence>MKAIYHKYKFYYSDSLKLAVPVVLSQIGHTLVQLSDTIIVGQFAGTNALAGVSLSISIFIVPLVIGLGISYGITPLIAQHNGRKNYAECGRLLSNSLLLNIITGILLFALIYSGVTLFIDKLHQAPAVVAQAKPFLTLLTISIIPLMVFVTFKQFAEGLGFTKQAMYITIAGNVLNIILGIVMVKGMFGIAPMGIRGVGYSTLIDRCLMAVAMGFYVFRSPLFKNYLKEFALRNIEWDRIRQILKIGVPVAMQATFEVSAFGGASIIIGTIGPVQQAAHQIALSLASMTYMMASGISSAAAIRSGNYFGSGDHIKLRLSAISNYHIVIGFMCVTAVIFTICNQWLPWLYTTDSVVTAIASQLLIVAAFFQLFDGTQVVGLGVLRGIGDVKVPTIITFISYWIIGLPIGYLLGIVYNFGVMGVWFGLVSGLMAASVMLFVRFQIISKKHANNHGSATII</sequence>
<feature type="transmembrane region" description="Helical" evidence="10">
    <location>
        <begin position="421"/>
        <end position="439"/>
    </location>
</feature>
<accession>A0A563UIZ7</accession>
<keyword evidence="7" id="KW-0406">Ion transport</keyword>
<keyword evidence="3" id="KW-0050">Antiport</keyword>
<dbReference type="RefSeq" id="WP_146380173.1">
    <property type="nucleotide sequence ID" value="NZ_VOEJ01000001.1"/>
</dbReference>
<evidence type="ECO:0000256" key="5">
    <source>
        <dbReference type="ARBA" id="ARBA00022692"/>
    </source>
</evidence>
<evidence type="ECO:0000256" key="2">
    <source>
        <dbReference type="ARBA" id="ARBA00022448"/>
    </source>
</evidence>
<dbReference type="PIRSF" id="PIRSF006603">
    <property type="entry name" value="DinF"/>
    <property type="match status" value="1"/>
</dbReference>
<dbReference type="OrthoDB" id="9780160at2"/>
<feature type="transmembrane region" description="Helical" evidence="10">
    <location>
        <begin position="357"/>
        <end position="382"/>
    </location>
</feature>
<feature type="transmembrane region" description="Helical" evidence="10">
    <location>
        <begin position="281"/>
        <end position="302"/>
    </location>
</feature>
<dbReference type="InterPro" id="IPR050222">
    <property type="entry name" value="MATE_MdtK"/>
</dbReference>
<feature type="transmembrane region" description="Helical" evidence="10">
    <location>
        <begin position="135"/>
        <end position="152"/>
    </location>
</feature>
<keyword evidence="6 10" id="KW-1133">Transmembrane helix</keyword>
<reference evidence="11 12" key="1">
    <citation type="submission" date="2019-07" db="EMBL/GenBank/DDBJ databases">
        <authorList>
            <person name="Kim J."/>
        </authorList>
    </citation>
    <scope>NUCLEOTIDE SEQUENCE [LARGE SCALE GENOMIC DNA]</scope>
    <source>
        <strain evidence="12">dk17</strain>
    </source>
</reference>
<keyword evidence="12" id="KW-1185">Reference proteome</keyword>
<dbReference type="GO" id="GO:0006811">
    <property type="term" value="P:monoatomic ion transport"/>
    <property type="evidence" value="ECO:0007669"/>
    <property type="project" value="UniProtKB-KW"/>
</dbReference>
<evidence type="ECO:0000256" key="6">
    <source>
        <dbReference type="ARBA" id="ARBA00022989"/>
    </source>
</evidence>
<evidence type="ECO:0000256" key="9">
    <source>
        <dbReference type="ARBA" id="ARBA00031636"/>
    </source>
</evidence>
<dbReference type="InterPro" id="IPR002528">
    <property type="entry name" value="MATE_fam"/>
</dbReference>
<comment type="subcellular location">
    <subcellularLocation>
        <location evidence="1">Cell membrane</location>
        <topology evidence="1">Multi-pass membrane protein</topology>
    </subcellularLocation>
</comment>
<dbReference type="Proteomes" id="UP000320042">
    <property type="component" value="Unassembled WGS sequence"/>
</dbReference>
<keyword evidence="8 10" id="KW-0472">Membrane</keyword>
<feature type="transmembrane region" description="Helical" evidence="10">
    <location>
        <begin position="243"/>
        <end position="269"/>
    </location>
</feature>
<evidence type="ECO:0000256" key="3">
    <source>
        <dbReference type="ARBA" id="ARBA00022449"/>
    </source>
</evidence>
<keyword evidence="4" id="KW-1003">Cell membrane</keyword>
<dbReference type="PANTHER" id="PTHR43298">
    <property type="entry name" value="MULTIDRUG RESISTANCE PROTEIN NORM-RELATED"/>
    <property type="match status" value="1"/>
</dbReference>
<dbReference type="GO" id="GO:0005886">
    <property type="term" value="C:plasma membrane"/>
    <property type="evidence" value="ECO:0007669"/>
    <property type="project" value="UniProtKB-SubCell"/>
</dbReference>
<dbReference type="GO" id="GO:0015297">
    <property type="term" value="F:antiporter activity"/>
    <property type="evidence" value="ECO:0007669"/>
    <property type="project" value="UniProtKB-KW"/>
</dbReference>
<protein>
    <recommendedName>
        <fullName evidence="9">Multidrug-efflux transporter</fullName>
    </recommendedName>
</protein>
<dbReference type="GO" id="GO:0042910">
    <property type="term" value="F:xenobiotic transmembrane transporter activity"/>
    <property type="evidence" value="ECO:0007669"/>
    <property type="project" value="InterPro"/>
</dbReference>
<gene>
    <name evidence="11" type="ORF">FPZ43_02015</name>
</gene>
<dbReference type="CDD" id="cd13131">
    <property type="entry name" value="MATE_NorM_like"/>
    <property type="match status" value="1"/>
</dbReference>
<dbReference type="NCBIfam" id="TIGR00797">
    <property type="entry name" value="matE"/>
    <property type="match status" value="1"/>
</dbReference>
<name>A0A563UIZ7_9SPHI</name>
<dbReference type="PANTHER" id="PTHR43298:SF2">
    <property type="entry name" value="FMN_FAD EXPORTER YEEO-RELATED"/>
    <property type="match status" value="1"/>
</dbReference>
<dbReference type="AlphaFoldDB" id="A0A563UIZ7"/>
<evidence type="ECO:0000313" key="11">
    <source>
        <dbReference type="EMBL" id="TWR31276.1"/>
    </source>
</evidence>
<evidence type="ECO:0000256" key="7">
    <source>
        <dbReference type="ARBA" id="ARBA00023065"/>
    </source>
</evidence>
<evidence type="ECO:0000256" key="4">
    <source>
        <dbReference type="ARBA" id="ARBA00022475"/>
    </source>
</evidence>
<feature type="transmembrane region" description="Helical" evidence="10">
    <location>
        <begin position="394"/>
        <end position="415"/>
    </location>
</feature>
<organism evidence="11 12">
    <name type="scientific">Mucilaginibacter pallidiroseus</name>
    <dbReference type="NCBI Taxonomy" id="2599295"/>
    <lineage>
        <taxon>Bacteria</taxon>
        <taxon>Pseudomonadati</taxon>
        <taxon>Bacteroidota</taxon>
        <taxon>Sphingobacteriia</taxon>
        <taxon>Sphingobacteriales</taxon>
        <taxon>Sphingobacteriaceae</taxon>
        <taxon>Mucilaginibacter</taxon>
    </lineage>
</organism>
<keyword evidence="5 10" id="KW-0812">Transmembrane</keyword>
<dbReference type="InterPro" id="IPR048279">
    <property type="entry name" value="MdtK-like"/>
</dbReference>
<comment type="caution">
    <text evidence="11">The sequence shown here is derived from an EMBL/GenBank/DDBJ whole genome shotgun (WGS) entry which is preliminary data.</text>
</comment>
<keyword evidence="2" id="KW-0813">Transport</keyword>
<evidence type="ECO:0000256" key="1">
    <source>
        <dbReference type="ARBA" id="ARBA00004651"/>
    </source>
</evidence>
<feature type="transmembrane region" description="Helical" evidence="10">
    <location>
        <begin position="323"/>
        <end position="345"/>
    </location>
</feature>
<feature type="transmembrane region" description="Helical" evidence="10">
    <location>
        <begin position="56"/>
        <end position="77"/>
    </location>
</feature>
<proteinExistence type="predicted"/>
<feature type="transmembrane region" description="Helical" evidence="10">
    <location>
        <begin position="97"/>
        <end position="115"/>
    </location>
</feature>
<dbReference type="EMBL" id="VOEJ01000001">
    <property type="protein sequence ID" value="TWR31276.1"/>
    <property type="molecule type" value="Genomic_DNA"/>
</dbReference>
<dbReference type="Pfam" id="PF01554">
    <property type="entry name" value="MatE"/>
    <property type="match status" value="2"/>
</dbReference>
<evidence type="ECO:0000256" key="10">
    <source>
        <dbReference type="SAM" id="Phobius"/>
    </source>
</evidence>